<reference evidence="7" key="1">
    <citation type="submission" date="2021-11" db="EMBL/GenBank/DDBJ databases">
        <authorList>
            <consortium name="Genoscope - CEA"/>
            <person name="William W."/>
        </authorList>
    </citation>
    <scope>NUCLEOTIDE SEQUENCE</scope>
</reference>
<comment type="function">
    <text evidence="5">S-adenosyl-L-methionine-dependent protein-lysine N-methyltransferase that methylates elongation factor 1-alpha.</text>
</comment>
<dbReference type="InterPro" id="IPR025714">
    <property type="entry name" value="Methyltranfer_dom"/>
</dbReference>
<dbReference type="Gene3D" id="3.40.50.150">
    <property type="entry name" value="Vaccinia Virus protein VP39"/>
    <property type="match status" value="1"/>
</dbReference>
<comment type="similarity">
    <text evidence="5">Belongs to the class I-like SAM-binding methyltransferase superfamily. EFM4 family.</text>
</comment>
<dbReference type="SUPFAM" id="SSF53335">
    <property type="entry name" value="S-adenosyl-L-methionine-dependent methyltransferases"/>
    <property type="match status" value="1"/>
</dbReference>
<feature type="domain" description="Methyltransferase" evidence="6">
    <location>
        <begin position="99"/>
        <end position="210"/>
    </location>
</feature>
<dbReference type="Pfam" id="PF13847">
    <property type="entry name" value="Methyltransf_31"/>
    <property type="match status" value="1"/>
</dbReference>
<evidence type="ECO:0000256" key="5">
    <source>
        <dbReference type="HAMAP-Rule" id="MF_03188"/>
    </source>
</evidence>
<gene>
    <name evidence="7" type="ORF">PECAL_2P12290</name>
</gene>
<keyword evidence="2 5" id="KW-0489">Methyltransferase</keyword>
<evidence type="ECO:0000256" key="1">
    <source>
        <dbReference type="ARBA" id="ARBA00022490"/>
    </source>
</evidence>
<dbReference type="Proteomes" id="UP000789595">
    <property type="component" value="Unassembled WGS sequence"/>
</dbReference>
<dbReference type="PANTHER" id="PTHR12843">
    <property type="entry name" value="PROTEIN-LYSINE N-METHYLTRANSFERASE METTL10"/>
    <property type="match status" value="1"/>
</dbReference>
<dbReference type="OrthoDB" id="540004at2759"/>
<dbReference type="EMBL" id="CAKKNE010000002">
    <property type="protein sequence ID" value="CAH0368175.1"/>
    <property type="molecule type" value="Genomic_DNA"/>
</dbReference>
<evidence type="ECO:0000256" key="4">
    <source>
        <dbReference type="ARBA" id="ARBA00022691"/>
    </source>
</evidence>
<dbReference type="GO" id="GO:0005737">
    <property type="term" value="C:cytoplasm"/>
    <property type="evidence" value="ECO:0007669"/>
    <property type="project" value="UniProtKB-SubCell"/>
</dbReference>
<evidence type="ECO:0000313" key="8">
    <source>
        <dbReference type="Proteomes" id="UP000789595"/>
    </source>
</evidence>
<dbReference type="PANTHER" id="PTHR12843:SF5">
    <property type="entry name" value="EEF1A LYSINE METHYLTRANSFERASE 2"/>
    <property type="match status" value="1"/>
</dbReference>
<organism evidence="7 8">
    <name type="scientific">Pelagomonas calceolata</name>
    <dbReference type="NCBI Taxonomy" id="35677"/>
    <lineage>
        <taxon>Eukaryota</taxon>
        <taxon>Sar</taxon>
        <taxon>Stramenopiles</taxon>
        <taxon>Ochrophyta</taxon>
        <taxon>Pelagophyceae</taxon>
        <taxon>Pelagomonadales</taxon>
        <taxon>Pelagomonadaceae</taxon>
        <taxon>Pelagomonas</taxon>
    </lineage>
</organism>
<proteinExistence type="inferred from homology"/>
<dbReference type="AlphaFoldDB" id="A0A8J2WH27"/>
<keyword evidence="4 5" id="KW-0949">S-adenosyl-L-methionine</keyword>
<sequence>MASQLGADDKQQTLDWAAARQAWEQHVEALDTDAGERADGVTALESKLGTRAHWDGVYERELRNFAHDPSDEGVDWFSDDVGDRLMEYVTENCPLEDGVLDLGCGSAVFLLDLAANREGRFLGIDYSEVAVALAANVGQKRGLSQVRFCHADATRLEDLEERFGLVLDKGTFDAYMLGATASVDRYAASVLAALKPGGVFVITTCNSTADEVSALFTARGFVERDRVPYPTFEFGGRKGAAVATVALVARSGGA</sequence>
<evidence type="ECO:0000313" key="7">
    <source>
        <dbReference type="EMBL" id="CAH0368175.1"/>
    </source>
</evidence>
<keyword evidence="8" id="KW-1185">Reference proteome</keyword>
<keyword evidence="3 5" id="KW-0808">Transferase</keyword>
<dbReference type="InterPro" id="IPR026635">
    <property type="entry name" value="Efm4/METTL10"/>
</dbReference>
<dbReference type="CDD" id="cd02440">
    <property type="entry name" value="AdoMet_MTases"/>
    <property type="match status" value="1"/>
</dbReference>
<keyword evidence="1 5" id="KW-0963">Cytoplasm</keyword>
<evidence type="ECO:0000256" key="3">
    <source>
        <dbReference type="ARBA" id="ARBA00022679"/>
    </source>
</evidence>
<dbReference type="EC" id="2.1.1.-" evidence="5"/>
<comment type="caution">
    <text evidence="7">The sequence shown here is derived from an EMBL/GenBank/DDBJ whole genome shotgun (WGS) entry which is preliminary data.</text>
</comment>
<dbReference type="InterPro" id="IPR029063">
    <property type="entry name" value="SAM-dependent_MTases_sf"/>
</dbReference>
<comment type="subcellular location">
    <subcellularLocation>
        <location evidence="5">Cytoplasm</location>
    </subcellularLocation>
</comment>
<protein>
    <recommendedName>
        <fullName evidence="5">Protein-lysine N-methyltransferase PECAL_2P12290</fullName>
        <ecNumber evidence="5">2.1.1.-</ecNumber>
    </recommendedName>
</protein>
<accession>A0A8J2WH27</accession>
<evidence type="ECO:0000259" key="6">
    <source>
        <dbReference type="Pfam" id="PF13847"/>
    </source>
</evidence>
<dbReference type="GO" id="GO:0032259">
    <property type="term" value="P:methylation"/>
    <property type="evidence" value="ECO:0007669"/>
    <property type="project" value="UniProtKB-KW"/>
</dbReference>
<name>A0A8J2WH27_9STRA</name>
<dbReference type="GO" id="GO:0016279">
    <property type="term" value="F:protein-lysine N-methyltransferase activity"/>
    <property type="evidence" value="ECO:0007669"/>
    <property type="project" value="UniProtKB-UniRule"/>
</dbReference>
<evidence type="ECO:0000256" key="2">
    <source>
        <dbReference type="ARBA" id="ARBA00022603"/>
    </source>
</evidence>
<dbReference type="HAMAP" id="MF_03188">
    <property type="entry name" value="Methyltr_EFM4"/>
    <property type="match status" value="1"/>
</dbReference>